<evidence type="ECO:0000313" key="2">
    <source>
        <dbReference type="EMBL" id="GMT07125.1"/>
    </source>
</evidence>
<dbReference type="EMBL" id="BTSX01000006">
    <property type="protein sequence ID" value="GMT07125.1"/>
    <property type="molecule type" value="Genomic_DNA"/>
</dbReference>
<protein>
    <recommendedName>
        <fullName evidence="4">C2H2-type domain-containing protein</fullName>
    </recommendedName>
</protein>
<comment type="caution">
    <text evidence="2">The sequence shown here is derived from an EMBL/GenBank/DDBJ whole genome shotgun (WGS) entry which is preliminary data.</text>
</comment>
<accession>A0AAV5UMM4</accession>
<dbReference type="AlphaFoldDB" id="A0AAV5UMM4"/>
<sequence>LSVMDGSCSMEDIRSDYGRMKEELSSAMLHCIPSYEQYNRVMLTLTELLFEAIDSIHRKKSFQTSALRNAFDVMESCNTPANDQEVVLLKFARAFVLFMDSLNGSSSFKQMVASGNGQVFMTTKSKISMQDMGVKRDPPKRRRLIVPLPNRSPIWPTGRIPGDPVPGEIIIQTGSLIDLSNMSNPMVSHTEIKLEPESESSGASMVAVESSALPFFASAPGGSQIKEEEIDDDEEPAESAHVKEEPIKEEPLEAPIADRIRITSRPSHTAVQLGKSRNVNHLFRQPPSLSDSRKMTPIYSVRCPYCFAPKDLKHLEEHIKVNHKTKWLRPITRRNTRIG</sequence>
<name>A0AAV5UMM4_9BILA</name>
<proteinExistence type="predicted"/>
<gene>
    <name evidence="2" type="ORF">PENTCL1PPCAC_29299</name>
</gene>
<evidence type="ECO:0008006" key="4">
    <source>
        <dbReference type="Google" id="ProtNLM"/>
    </source>
</evidence>
<reference evidence="2" key="1">
    <citation type="submission" date="2023-10" db="EMBL/GenBank/DDBJ databases">
        <title>Genome assembly of Pristionchus species.</title>
        <authorList>
            <person name="Yoshida K."/>
            <person name="Sommer R.J."/>
        </authorList>
    </citation>
    <scope>NUCLEOTIDE SEQUENCE</scope>
    <source>
        <strain evidence="2">RS0144</strain>
    </source>
</reference>
<organism evidence="2 3">
    <name type="scientific">Pristionchus entomophagus</name>
    <dbReference type="NCBI Taxonomy" id="358040"/>
    <lineage>
        <taxon>Eukaryota</taxon>
        <taxon>Metazoa</taxon>
        <taxon>Ecdysozoa</taxon>
        <taxon>Nematoda</taxon>
        <taxon>Chromadorea</taxon>
        <taxon>Rhabditida</taxon>
        <taxon>Rhabditina</taxon>
        <taxon>Diplogasteromorpha</taxon>
        <taxon>Diplogasteroidea</taxon>
        <taxon>Neodiplogasteridae</taxon>
        <taxon>Pristionchus</taxon>
    </lineage>
</organism>
<dbReference type="Proteomes" id="UP001432027">
    <property type="component" value="Unassembled WGS sequence"/>
</dbReference>
<evidence type="ECO:0000256" key="1">
    <source>
        <dbReference type="SAM" id="MobiDB-lite"/>
    </source>
</evidence>
<feature type="compositionally biased region" description="Acidic residues" evidence="1">
    <location>
        <begin position="228"/>
        <end position="237"/>
    </location>
</feature>
<feature type="region of interest" description="Disordered" evidence="1">
    <location>
        <begin position="218"/>
        <end position="246"/>
    </location>
</feature>
<evidence type="ECO:0000313" key="3">
    <source>
        <dbReference type="Proteomes" id="UP001432027"/>
    </source>
</evidence>
<keyword evidence="3" id="KW-1185">Reference proteome</keyword>
<feature type="non-terminal residue" evidence="2">
    <location>
        <position position="1"/>
    </location>
</feature>